<feature type="region of interest" description="Disordered" evidence="2">
    <location>
        <begin position="1025"/>
        <end position="1045"/>
    </location>
</feature>
<dbReference type="GO" id="GO:0004222">
    <property type="term" value="F:metalloendopeptidase activity"/>
    <property type="evidence" value="ECO:0007669"/>
    <property type="project" value="InterPro"/>
</dbReference>
<feature type="domain" description="Peptidase M26 C-terminal" evidence="4">
    <location>
        <begin position="543"/>
        <end position="1134"/>
    </location>
</feature>
<dbReference type="EMBL" id="SXDP01000006">
    <property type="protein sequence ID" value="NEZ47277.1"/>
    <property type="molecule type" value="Genomic_DNA"/>
</dbReference>
<feature type="domain" description="Peptidase M26 N-terminal" evidence="3">
    <location>
        <begin position="16"/>
        <end position="221"/>
    </location>
</feature>
<dbReference type="GO" id="GO:0016020">
    <property type="term" value="C:membrane"/>
    <property type="evidence" value="ECO:0007669"/>
    <property type="project" value="InterPro"/>
</dbReference>
<protein>
    <recommendedName>
        <fullName evidence="7">Peptidase M26</fullName>
    </recommendedName>
</protein>
<accession>A0A6M0RBV7</accession>
<gene>
    <name evidence="5" type="ORF">FDF74_08675</name>
</gene>
<evidence type="ECO:0000313" key="6">
    <source>
        <dbReference type="Proteomes" id="UP000473885"/>
    </source>
</evidence>
<dbReference type="Gene3D" id="2.160.20.110">
    <property type="match status" value="3"/>
</dbReference>
<organism evidence="5 6">
    <name type="scientific">Clostridium niameyense</name>
    <dbReference type="NCBI Taxonomy" id="1622073"/>
    <lineage>
        <taxon>Bacteria</taxon>
        <taxon>Bacillati</taxon>
        <taxon>Bacillota</taxon>
        <taxon>Clostridia</taxon>
        <taxon>Eubacteriales</taxon>
        <taxon>Clostridiaceae</taxon>
        <taxon>Clostridium</taxon>
    </lineage>
</organism>
<keyword evidence="1" id="KW-0378">Hydrolase</keyword>
<evidence type="ECO:0000313" key="5">
    <source>
        <dbReference type="EMBL" id="NEZ47277.1"/>
    </source>
</evidence>
<dbReference type="GO" id="GO:0008270">
    <property type="term" value="F:zinc ion binding"/>
    <property type="evidence" value="ECO:0007669"/>
    <property type="project" value="InterPro"/>
</dbReference>
<reference evidence="5 6" key="1">
    <citation type="submission" date="2019-04" db="EMBL/GenBank/DDBJ databases">
        <title>Genome sequencing of Clostridium botulinum Groups I-IV and Clostridium butyricum.</title>
        <authorList>
            <person name="Brunt J."/>
            <person name="Van Vliet A.H.M."/>
            <person name="Stringer S.C."/>
            <person name="Carter A.T."/>
            <person name="Peck M.W."/>
        </authorList>
    </citation>
    <scope>NUCLEOTIDE SEQUENCE [LARGE SCALE GENOMIC DNA]</scope>
    <source>
        <strain evidence="5 6">IFR 18/094</strain>
    </source>
</reference>
<evidence type="ECO:0000259" key="3">
    <source>
        <dbReference type="Pfam" id="PF05342"/>
    </source>
</evidence>
<dbReference type="InterPro" id="IPR011505">
    <property type="entry name" value="Peptidase_M26_C_dom"/>
</dbReference>
<dbReference type="RefSeq" id="WP_163249348.1">
    <property type="nucleotide sequence ID" value="NZ_SXDP01000006.1"/>
</dbReference>
<feature type="domain" description="Peptidase M26 N-terminal" evidence="3">
    <location>
        <begin position="1371"/>
        <end position="1466"/>
    </location>
</feature>
<evidence type="ECO:0000256" key="2">
    <source>
        <dbReference type="SAM" id="MobiDB-lite"/>
    </source>
</evidence>
<dbReference type="GO" id="GO:0005576">
    <property type="term" value="C:extracellular region"/>
    <property type="evidence" value="ECO:0007669"/>
    <property type="project" value="InterPro"/>
</dbReference>
<sequence length="1556" mass="174639">MVKNSVHKQDGKPILNENIEFPEEVIELKDIESVTLYKKEGNDVIKVKGIDINNFNEQDYIAQIKMKDMVDFYAEIKSGRIDNDNFMLELKYNNAVSYDGNVKSNTITVIYGKVQNNIVKNISFNDVINTIKNNPTAEITLTHDLDAASIKSKDNSMITTEFKGKLNGNGYSIKNLKKSLFNSTNGADIKNLIIDNTTLKNSQGILSNSINNTKIDNVHIKNSSILVGSWQTIGAFTGISTGKLLIENSSISNTTIKGGKHTGGVVGFAKDNFTMKNSYIDGEVTVTSDAAGGVIGQVSGTSTIENSYANITFNVNGNWAHGGIVGYSNGATVYFKNSISLADGKMGKRVIGSGWINATNTYEISESKLESNSGIRGITAISKNDIKDEFFIKELKWSNSIWSLSNTNSKNMPKLKNLDLNYFEKSNKPVIKPTNPKVYIPNIGRLKKLSSYDLNKEIAYHNMYILMPFYDSKLYVDYGNKLNEDNILNKIKIKTILPYDANGKFVIGLNSNNYNSISSIKVIFEDHKVKNYKVTFKRMLSDVSTYKIDSLEIEYTYNKFTLNMNISIVDEIIKKAESMDYKQHIGAVTPETESRLYVDYYNSSVKNRLREVIINILENQDDYNLYLDSDILKTKIKNELFTNHNLEKLLYAYNYYDKWYNMEFGGARLSDVIFFNVKNAVNKKYDIKEISRNTISQSSSIRQTGNTIGFYNNVIKPQTNNLSIKKFLEYYIKALTEYGSGDEWFSNNFKGMLNEKGVKGKEGQINYRAWTLINNRNNLLLPILSAPQKDMYIISVPSQLVIGSLNRYQQYIKGDIEGMKNLIDNYAIKINNFYSTSSSFIDNSANILNGKTHIQYDSRFNFPNKGNQNQGKTQDSVIKWVYESVGSFGADNGSGAYANGTDVYWIAYAALGGNFSFGVFTHETAHNQDGYYFYEGKSRRYGTWAEDHADANIAQDLGDGSLVFNLRGNFNITDDVSNNRTLERIKGKDKIHSYYKEMFETYYVLDYLTAKAFLKLDPDQQSRLASQVSYPKANNQDQGGGTTKYSKLSANEFRNMNLTTMDDLWNNKIVFRNQGTIGDSGSYGGDNHYNIYWYQPHNNNGRPDSYSFKRLGFEMLGVGGYTNGYVAYRSRMSNNDLEALRIATGNPSITWKEYKLNRFKKIKDNLSKIPYFDVNGAIKLYEKALIQDALAGNKNQTNNVRRVLYGIVKRATNDFENSTVYEMNNVTEISTAQELVQAIATNLVGNYKLISDLDFSGVDVSAQDAYVINSFIGTLDGNGFAIRGLIKPLMKKIVYANIKNINVESPIYQAEAKAFLVEEAKNSMIDNIKINNSNIKLPIVGRVNGSLQKSRDIKVSLLDNEISSINDLIKINEDKTGLSRKMKYKLTKDIDASKITSQNLIITGVFTGEIDGNGHKIYNQNKPLIEELKGSISNIKFEDAKIGTDTINNISVISGKATNAYIENISLNNITIRGRDNVSALISYATNTNINRVRATNINIIGRNFYAGGLIGRSFSTNVSNVVVSGEMTITKTHNGGIIGAMHGGIIKNAYGKCKN</sequence>
<evidence type="ECO:0000256" key="1">
    <source>
        <dbReference type="ARBA" id="ARBA00022801"/>
    </source>
</evidence>
<dbReference type="InterPro" id="IPR008006">
    <property type="entry name" value="Peptidase_M26_N_dom"/>
</dbReference>
<feature type="domain" description="Peptidase M26 N-terminal" evidence="3">
    <location>
        <begin position="1230"/>
        <end position="1330"/>
    </location>
</feature>
<dbReference type="Proteomes" id="UP000473885">
    <property type="component" value="Unassembled WGS sequence"/>
</dbReference>
<evidence type="ECO:0008006" key="7">
    <source>
        <dbReference type="Google" id="ProtNLM"/>
    </source>
</evidence>
<dbReference type="Pfam" id="PF05342">
    <property type="entry name" value="Peptidase_M26_N"/>
    <property type="match status" value="3"/>
</dbReference>
<dbReference type="Pfam" id="PF07580">
    <property type="entry name" value="Peptidase_M26_C"/>
    <property type="match status" value="1"/>
</dbReference>
<proteinExistence type="predicted"/>
<comment type="caution">
    <text evidence="5">The sequence shown here is derived from an EMBL/GenBank/DDBJ whole genome shotgun (WGS) entry which is preliminary data.</text>
</comment>
<evidence type="ECO:0000259" key="4">
    <source>
        <dbReference type="Pfam" id="PF07580"/>
    </source>
</evidence>
<name>A0A6M0RBV7_9CLOT</name>
<keyword evidence="6" id="KW-1185">Reference proteome</keyword>